<dbReference type="GO" id="GO:0010181">
    <property type="term" value="F:FMN binding"/>
    <property type="evidence" value="ECO:0007669"/>
    <property type="project" value="InterPro"/>
</dbReference>
<protein>
    <recommendedName>
        <fullName evidence="1">NADH:flavin oxidoreductase/NADH oxidase N-terminal domain-containing protein</fullName>
    </recommendedName>
</protein>
<name>X1FAT4_9ZZZZ</name>
<dbReference type="InterPro" id="IPR001155">
    <property type="entry name" value="OxRdtase_FMN_N"/>
</dbReference>
<dbReference type="SUPFAM" id="SSF51395">
    <property type="entry name" value="FMN-linked oxidoreductases"/>
    <property type="match status" value="1"/>
</dbReference>
<dbReference type="Pfam" id="PF00724">
    <property type="entry name" value="Oxidored_FMN"/>
    <property type="match status" value="1"/>
</dbReference>
<feature type="non-terminal residue" evidence="2">
    <location>
        <position position="1"/>
    </location>
</feature>
<feature type="domain" description="NADH:flavin oxidoreductase/NADH oxidase N-terminal" evidence="1">
    <location>
        <begin position="3"/>
        <end position="63"/>
    </location>
</feature>
<evidence type="ECO:0000313" key="2">
    <source>
        <dbReference type="EMBL" id="GAH26479.1"/>
    </source>
</evidence>
<dbReference type="AlphaFoldDB" id="X1FAT4"/>
<proteinExistence type="predicted"/>
<organism evidence="2">
    <name type="scientific">marine sediment metagenome</name>
    <dbReference type="NCBI Taxonomy" id="412755"/>
    <lineage>
        <taxon>unclassified sequences</taxon>
        <taxon>metagenomes</taxon>
        <taxon>ecological metagenomes</taxon>
    </lineage>
</organism>
<dbReference type="GO" id="GO:0016491">
    <property type="term" value="F:oxidoreductase activity"/>
    <property type="evidence" value="ECO:0007669"/>
    <property type="project" value="InterPro"/>
</dbReference>
<reference evidence="2" key="1">
    <citation type="journal article" date="2014" name="Front. Microbiol.">
        <title>High frequency of phylogenetically diverse reductive dehalogenase-homologous genes in deep subseafloor sedimentary metagenomes.</title>
        <authorList>
            <person name="Kawai M."/>
            <person name="Futagami T."/>
            <person name="Toyoda A."/>
            <person name="Takaki Y."/>
            <person name="Nishi S."/>
            <person name="Hori S."/>
            <person name="Arai W."/>
            <person name="Tsubouchi T."/>
            <person name="Morono Y."/>
            <person name="Uchiyama I."/>
            <person name="Ito T."/>
            <person name="Fujiyama A."/>
            <person name="Inagaki F."/>
            <person name="Takami H."/>
        </authorList>
    </citation>
    <scope>NUCLEOTIDE SEQUENCE</scope>
    <source>
        <strain evidence="2">Expedition CK06-06</strain>
    </source>
</reference>
<dbReference type="InterPro" id="IPR013785">
    <property type="entry name" value="Aldolase_TIM"/>
</dbReference>
<accession>X1FAT4</accession>
<evidence type="ECO:0000259" key="1">
    <source>
        <dbReference type="Pfam" id="PF00724"/>
    </source>
</evidence>
<sequence>KSEKYGIVGNTLVEFYNELAQGGTGLIISEFIGVDPSGTMSAYQLRLDNDSFIPGHKKLVKAV</sequence>
<dbReference type="Gene3D" id="3.20.20.70">
    <property type="entry name" value="Aldolase class I"/>
    <property type="match status" value="1"/>
</dbReference>
<gene>
    <name evidence="2" type="ORF">S01H4_66740</name>
</gene>
<comment type="caution">
    <text evidence="2">The sequence shown here is derived from an EMBL/GenBank/DDBJ whole genome shotgun (WGS) entry which is preliminary data.</text>
</comment>
<feature type="non-terminal residue" evidence="2">
    <location>
        <position position="63"/>
    </location>
</feature>
<dbReference type="EMBL" id="BART01041505">
    <property type="protein sequence ID" value="GAH26479.1"/>
    <property type="molecule type" value="Genomic_DNA"/>
</dbReference>